<feature type="non-terminal residue" evidence="1">
    <location>
        <position position="60"/>
    </location>
</feature>
<evidence type="ECO:0000313" key="2">
    <source>
        <dbReference type="Proteomes" id="UP000699042"/>
    </source>
</evidence>
<dbReference type="AlphaFoldDB" id="A0A9P7U666"/>
<feature type="non-terminal residue" evidence="1">
    <location>
        <position position="1"/>
    </location>
</feature>
<gene>
    <name evidence="1" type="ORF">JMJ77_008743</name>
</gene>
<dbReference type="EMBL" id="JAESDN010000016">
    <property type="protein sequence ID" value="KAG7041038.1"/>
    <property type="molecule type" value="Genomic_DNA"/>
</dbReference>
<sequence>RISKEGSAWLLKVFWDNVLGKVDRRRRETISLAPSYLTSHNCVLCTLSRFVTEADPVMAK</sequence>
<evidence type="ECO:0000313" key="1">
    <source>
        <dbReference type="EMBL" id="KAG7041038.1"/>
    </source>
</evidence>
<name>A0A9P7U666_9PEZI</name>
<organism evidence="1 2">
    <name type="scientific">Colletotrichum scovillei</name>
    <dbReference type="NCBI Taxonomy" id="1209932"/>
    <lineage>
        <taxon>Eukaryota</taxon>
        <taxon>Fungi</taxon>
        <taxon>Dikarya</taxon>
        <taxon>Ascomycota</taxon>
        <taxon>Pezizomycotina</taxon>
        <taxon>Sordariomycetes</taxon>
        <taxon>Hypocreomycetidae</taxon>
        <taxon>Glomerellales</taxon>
        <taxon>Glomerellaceae</taxon>
        <taxon>Colletotrichum</taxon>
        <taxon>Colletotrichum acutatum species complex</taxon>
    </lineage>
</organism>
<keyword evidence="2" id="KW-1185">Reference proteome</keyword>
<reference evidence="1" key="1">
    <citation type="submission" date="2021-05" db="EMBL/GenBank/DDBJ databases">
        <title>Comparative genomics of three Colletotrichum scovillei strains and genetic complementation revealed genes involved fungal growth and virulence on chili pepper.</title>
        <authorList>
            <person name="Hsieh D.-K."/>
            <person name="Chuang S.-C."/>
            <person name="Chen C.-Y."/>
            <person name="Chao Y.-T."/>
            <person name="Lu M.-Y.J."/>
            <person name="Lee M.-H."/>
            <person name="Shih M.-C."/>
        </authorList>
    </citation>
    <scope>NUCLEOTIDE SEQUENCE</scope>
    <source>
        <strain evidence="1">Coll-153</strain>
    </source>
</reference>
<comment type="caution">
    <text evidence="1">The sequence shown here is derived from an EMBL/GenBank/DDBJ whole genome shotgun (WGS) entry which is preliminary data.</text>
</comment>
<accession>A0A9P7U666</accession>
<proteinExistence type="predicted"/>
<protein>
    <submittedName>
        <fullName evidence="1">Uncharacterized protein</fullName>
    </submittedName>
</protein>
<dbReference type="Proteomes" id="UP000699042">
    <property type="component" value="Unassembled WGS sequence"/>
</dbReference>